<keyword evidence="1" id="KW-1133">Transmembrane helix</keyword>
<accession>A0A5M4FJE2</accession>
<evidence type="ECO:0000313" key="3">
    <source>
        <dbReference type="Proteomes" id="UP000380867"/>
    </source>
</evidence>
<gene>
    <name evidence="2" type="ORF">ESP70_002850</name>
</gene>
<keyword evidence="1" id="KW-0472">Membrane</keyword>
<reference evidence="2" key="1">
    <citation type="submission" date="2019-09" db="EMBL/GenBank/DDBJ databases">
        <authorList>
            <person name="Li J."/>
        </authorList>
    </citation>
    <scope>NUCLEOTIDE SEQUENCE [LARGE SCALE GENOMIC DNA]</scope>
    <source>
        <strain evidence="2">JCM 14732</strain>
    </source>
</reference>
<evidence type="ECO:0000313" key="2">
    <source>
        <dbReference type="EMBL" id="KAA1399715.1"/>
    </source>
</evidence>
<dbReference type="OrthoDB" id="3748802at2"/>
<dbReference type="AlphaFoldDB" id="A0A5M4FJE2"/>
<name>A0A5M4FJE2_9ACTN</name>
<dbReference type="Proteomes" id="UP000380867">
    <property type="component" value="Unassembled WGS sequence"/>
</dbReference>
<proteinExistence type="predicted"/>
<evidence type="ECO:0000256" key="1">
    <source>
        <dbReference type="SAM" id="Phobius"/>
    </source>
</evidence>
<organism evidence="2 3">
    <name type="scientific">Aeromicrobium ginsengisoli</name>
    <dbReference type="NCBI Taxonomy" id="363867"/>
    <lineage>
        <taxon>Bacteria</taxon>
        <taxon>Bacillati</taxon>
        <taxon>Actinomycetota</taxon>
        <taxon>Actinomycetes</taxon>
        <taxon>Propionibacteriales</taxon>
        <taxon>Nocardioidaceae</taxon>
        <taxon>Aeromicrobium</taxon>
    </lineage>
</organism>
<feature type="transmembrane region" description="Helical" evidence="1">
    <location>
        <begin position="50"/>
        <end position="72"/>
    </location>
</feature>
<protein>
    <recommendedName>
        <fullName evidence="4">DUF2567 domain-containing protein</fullName>
    </recommendedName>
</protein>
<dbReference type="RefSeq" id="WP_149687849.1">
    <property type="nucleotide sequence ID" value="NZ_SDPQ02000001.1"/>
</dbReference>
<comment type="caution">
    <text evidence="2">The sequence shown here is derived from an EMBL/GenBank/DDBJ whole genome shotgun (WGS) entry which is preliminary data.</text>
</comment>
<keyword evidence="1" id="KW-0812">Transmembrane</keyword>
<feature type="transmembrane region" description="Helical" evidence="1">
    <location>
        <begin position="84"/>
        <end position="104"/>
    </location>
</feature>
<evidence type="ECO:0008006" key="4">
    <source>
        <dbReference type="Google" id="ProtNLM"/>
    </source>
</evidence>
<feature type="transmembrane region" description="Helical" evidence="1">
    <location>
        <begin position="124"/>
        <end position="150"/>
    </location>
</feature>
<keyword evidence="3" id="KW-1185">Reference proteome</keyword>
<dbReference type="EMBL" id="SDPQ02000001">
    <property type="protein sequence ID" value="KAA1399715.1"/>
    <property type="molecule type" value="Genomic_DNA"/>
</dbReference>
<sequence>MRRLLLSAAAMLILGVAAGFVWERIADPAKWEVTRTGLAMDEAASKGQFGVIVMFVLVGVVACLAWGVFAAFTLRDLTWVVTPFIVVLTSIAAVIAWRLGIVLGPPDPSTVKNLSVGGHVPARLAIDGIVPFLVWPIFGLIGFIVTMLLATRLDESEHEQQFLG</sequence>